<keyword evidence="7 10" id="KW-0256">Endoplasmic reticulum</keyword>
<evidence type="ECO:0000256" key="10">
    <source>
        <dbReference type="RuleBase" id="RU366029"/>
    </source>
</evidence>
<evidence type="ECO:0000313" key="16">
    <source>
        <dbReference type="Proteomes" id="UP001454036"/>
    </source>
</evidence>
<evidence type="ECO:0000256" key="8">
    <source>
        <dbReference type="ARBA" id="ARBA00022989"/>
    </source>
</evidence>
<evidence type="ECO:0000313" key="15">
    <source>
        <dbReference type="EMBL" id="GAA0147589.1"/>
    </source>
</evidence>
<keyword evidence="9 10" id="KW-0472">Membrane</keyword>
<evidence type="ECO:0000256" key="9">
    <source>
        <dbReference type="ARBA" id="ARBA00023136"/>
    </source>
</evidence>
<dbReference type="PANTHER" id="PTHR12640:SF0">
    <property type="entry name" value="DOLICHYL-DIPHOSPHOOLIGOSACCHARIDE--PROTEIN GLYCOSYLTRANSFERASE SUBUNIT 2"/>
    <property type="match status" value="1"/>
</dbReference>
<dbReference type="InterPro" id="IPR055375">
    <property type="entry name" value="Ribophorin_II_2nd"/>
</dbReference>
<feature type="domain" description="Ribophorin II N-terminal" evidence="11">
    <location>
        <begin position="28"/>
        <end position="306"/>
    </location>
</feature>
<gene>
    <name evidence="15" type="ORF">LIER_07252</name>
</gene>
<evidence type="ECO:0000259" key="13">
    <source>
        <dbReference type="Pfam" id="PF23861"/>
    </source>
</evidence>
<dbReference type="Proteomes" id="UP001454036">
    <property type="component" value="Unassembled WGS sequence"/>
</dbReference>
<proteinExistence type="inferred from homology"/>
<dbReference type="PANTHER" id="PTHR12640">
    <property type="entry name" value="RIBOPHORIN II"/>
    <property type="match status" value="1"/>
</dbReference>
<accession>A0AAV3P7W3</accession>
<evidence type="ECO:0000256" key="6">
    <source>
        <dbReference type="ARBA" id="ARBA00022729"/>
    </source>
</evidence>
<dbReference type="Pfam" id="PF23860">
    <property type="entry name" value="Ribophorin_II_3rd"/>
    <property type="match status" value="1"/>
</dbReference>
<name>A0AAV3P7W3_LITER</name>
<evidence type="ECO:0000259" key="12">
    <source>
        <dbReference type="Pfam" id="PF23860"/>
    </source>
</evidence>
<comment type="pathway">
    <text evidence="3 10">Protein modification; protein glycosylation.</text>
</comment>
<dbReference type="InterPro" id="IPR055373">
    <property type="entry name" value="Ribophorin_II_N"/>
</dbReference>
<feature type="domain" description="Ribophorin II third" evidence="12">
    <location>
        <begin position="429"/>
        <end position="551"/>
    </location>
</feature>
<reference evidence="15 16" key="1">
    <citation type="submission" date="2024-01" db="EMBL/GenBank/DDBJ databases">
        <title>The complete chloroplast genome sequence of Lithospermum erythrorhizon: insights into the phylogenetic relationship among Boraginaceae species and the maternal lineages of purple gromwells.</title>
        <authorList>
            <person name="Okada T."/>
            <person name="Watanabe K."/>
        </authorList>
    </citation>
    <scope>NUCLEOTIDE SEQUENCE [LARGE SCALE GENOMIC DNA]</scope>
</reference>
<protein>
    <recommendedName>
        <fullName evidence="10">Dolichyl-diphosphooligosaccharide--protein glycosyltransferase subunit 2</fullName>
    </recommendedName>
    <alternativeName>
        <fullName evidence="10">Ribophorin-2</fullName>
    </alternativeName>
</protein>
<feature type="signal peptide" evidence="10">
    <location>
        <begin position="1"/>
        <end position="22"/>
    </location>
</feature>
<evidence type="ECO:0000256" key="3">
    <source>
        <dbReference type="ARBA" id="ARBA00004922"/>
    </source>
</evidence>
<evidence type="ECO:0000259" key="11">
    <source>
        <dbReference type="Pfam" id="PF05817"/>
    </source>
</evidence>
<evidence type="ECO:0000256" key="1">
    <source>
        <dbReference type="ARBA" id="ARBA00002791"/>
    </source>
</evidence>
<evidence type="ECO:0000256" key="7">
    <source>
        <dbReference type="ARBA" id="ARBA00022824"/>
    </source>
</evidence>
<comment type="similarity">
    <text evidence="4 10">Belongs to the SWP1 family.</text>
</comment>
<evidence type="ECO:0000256" key="4">
    <source>
        <dbReference type="ARBA" id="ARBA00009038"/>
    </source>
</evidence>
<dbReference type="GO" id="GO:0006487">
    <property type="term" value="P:protein N-linked glycosylation"/>
    <property type="evidence" value="ECO:0007669"/>
    <property type="project" value="UniProtKB-UniRule"/>
</dbReference>
<evidence type="ECO:0000259" key="14">
    <source>
        <dbReference type="Pfam" id="PF25147"/>
    </source>
</evidence>
<dbReference type="EMBL" id="BAABME010001103">
    <property type="protein sequence ID" value="GAA0147589.1"/>
    <property type="molecule type" value="Genomic_DNA"/>
</dbReference>
<feature type="domain" description="Ribophorin II C-terminal" evidence="14">
    <location>
        <begin position="584"/>
        <end position="684"/>
    </location>
</feature>
<dbReference type="InterPro" id="IPR008814">
    <property type="entry name" value="Swp1"/>
</dbReference>
<dbReference type="InterPro" id="IPR055374">
    <property type="entry name" value="Ribophorin_II_3rd"/>
</dbReference>
<feature type="transmembrane region" description="Helical" evidence="10">
    <location>
        <begin position="657"/>
        <end position="675"/>
    </location>
</feature>
<feature type="transmembrane region" description="Helical" evidence="10">
    <location>
        <begin position="595"/>
        <end position="617"/>
    </location>
</feature>
<comment type="subunit">
    <text evidence="10">Component of the oligosaccharyltransferase (OST) complex.</text>
</comment>
<dbReference type="Pfam" id="PF05817">
    <property type="entry name" value="Ribophorin_II"/>
    <property type="match status" value="1"/>
</dbReference>
<evidence type="ECO:0000256" key="5">
    <source>
        <dbReference type="ARBA" id="ARBA00022692"/>
    </source>
</evidence>
<comment type="caution">
    <text evidence="15">The sequence shown here is derived from an EMBL/GenBank/DDBJ whole genome shotgun (WGS) entry which is preliminary data.</text>
</comment>
<keyword evidence="16" id="KW-1185">Reference proteome</keyword>
<keyword evidence="8 10" id="KW-1133">Transmembrane helix</keyword>
<organism evidence="15 16">
    <name type="scientific">Lithospermum erythrorhizon</name>
    <name type="common">Purple gromwell</name>
    <name type="synonym">Lithospermum officinale var. erythrorhizon</name>
    <dbReference type="NCBI Taxonomy" id="34254"/>
    <lineage>
        <taxon>Eukaryota</taxon>
        <taxon>Viridiplantae</taxon>
        <taxon>Streptophyta</taxon>
        <taxon>Embryophyta</taxon>
        <taxon>Tracheophyta</taxon>
        <taxon>Spermatophyta</taxon>
        <taxon>Magnoliopsida</taxon>
        <taxon>eudicotyledons</taxon>
        <taxon>Gunneridae</taxon>
        <taxon>Pentapetalae</taxon>
        <taxon>asterids</taxon>
        <taxon>lamiids</taxon>
        <taxon>Boraginales</taxon>
        <taxon>Boraginaceae</taxon>
        <taxon>Boraginoideae</taxon>
        <taxon>Lithospermeae</taxon>
        <taxon>Lithospermum</taxon>
    </lineage>
</organism>
<evidence type="ECO:0000256" key="2">
    <source>
        <dbReference type="ARBA" id="ARBA00004477"/>
    </source>
</evidence>
<feature type="transmembrane region" description="Helical" evidence="10">
    <location>
        <begin position="629"/>
        <end position="651"/>
    </location>
</feature>
<feature type="domain" description="Ribophorin II second" evidence="13">
    <location>
        <begin position="314"/>
        <end position="418"/>
    </location>
</feature>
<dbReference type="Pfam" id="PF23861">
    <property type="entry name" value="Ribophorin_II_2nd"/>
    <property type="match status" value="1"/>
</dbReference>
<comment type="subcellular location">
    <subcellularLocation>
        <location evidence="2 10">Endoplasmic reticulum membrane</location>
        <topology evidence="2 10">Multi-pass membrane protein</topology>
    </subcellularLocation>
</comment>
<dbReference type="Pfam" id="PF25147">
    <property type="entry name" value="Ribophorin_II_C"/>
    <property type="match status" value="1"/>
</dbReference>
<dbReference type="InterPro" id="IPR056790">
    <property type="entry name" value="Ribophorin_II_C"/>
</dbReference>
<keyword evidence="5 10" id="KW-0812">Transmembrane</keyword>
<comment type="function">
    <text evidence="1 10">Subunit of the oligosaccharyl transferase (OST) complex that catalyzes the initial transfer of a defined glycan (Glc(3)Man(9)GlcNAc(2) in eukaryotes) from the lipid carrier dolichol-pyrophosphate to an asparagine residue within an Asn-X-Ser/Thr consensus motif in nascent polypeptide chains, the first step in protein N-glycosylation. N-glycosylation occurs cotranslationally and the complex associates with the Sec61 complex at the channel-forming translocon complex that mediates protein translocation across the endoplasmic reticulum (ER). All subunits are required for a maximal enzyme activity.</text>
</comment>
<dbReference type="GO" id="GO:0008250">
    <property type="term" value="C:oligosaccharyltransferase complex"/>
    <property type="evidence" value="ECO:0007669"/>
    <property type="project" value="UniProtKB-UniRule"/>
</dbReference>
<dbReference type="AlphaFoldDB" id="A0AAV3P7W3"/>
<feature type="chain" id="PRO_5043091791" description="Dolichyl-diphosphooligosaccharide--protein glycosyltransferase subunit 2" evidence="10">
    <location>
        <begin position="23"/>
        <end position="692"/>
    </location>
</feature>
<sequence>MARNYMFLVLFVFLLIGSISNASIFSPISNSHRSIALELFTPLDGSFASIEEAYKALRTFDVMGIEKESNIKDSTCQSVVDILRSSDSALKELFHALKVNEMLKCELSNEAFTGIASRLKDGIGSASSLHDFYYAVGGLRVIKDQSSDVDVQLGDADGVFRAVKALSQSDGRWRYSSNYPESSTYAAGMAFETLAGVISLASTDVDQSLIESVKKDILKLFYGAEKYDDGAYYFDEKLVDGHEYQGPLSASSSVVVGVSAYSAATSDNLNLPGEKIHGLAKFFLAVEAPGNEEDLYHQIMALDSLENNRFSTPLILSLPASVLSLTRKDQLKVQVSTVFGSSAPLLSVKLKQIFSSESQDAAVINQELNFNSKDGLHYLDALPEGIDVGSYIFSFEVVLHDHENKKMFVTGGRSKVAVHITGVIGINAAEVAVLDSDVGSVETQKMLDLNGQNEVALTANHLQKLRLSFQLDTSLGHAFKPHQAFLKLRHESKVEHIFLIGNSGKKFEIILDFLGLVDKFYYLSGTYELQLFVGDTAMENSFLQHLGHVELDLPDPPEKSTRHPVQPVDLYSRYDPKAEITHIFRVPEKRPPRELSLLFLGLVFLPLIGFLVGLLRLRVNLKNFPSASVSSVFAILFHVGIGAVLLLYMLFWLKLNLFTTLKALGFLGVFLMFVGHRTLSHLAASSSKLKSA</sequence>
<keyword evidence="6 10" id="KW-0732">Signal</keyword>